<proteinExistence type="predicted"/>
<gene>
    <name evidence="7" type="ORF">EHS19_05490</name>
</gene>
<evidence type="ECO:0000259" key="6">
    <source>
        <dbReference type="PROSITE" id="PS51186"/>
    </source>
</evidence>
<reference evidence="7 8" key="1">
    <citation type="journal article" date="2019" name="Int. J. Syst. Evol. Microbiol.">
        <title>Bifidobacterium jacchi sp. nov., isolated from the faeces of a baby common marmoset (Callithrix jacchus).</title>
        <authorList>
            <person name="Modesto M."/>
            <person name="Watanabe K."/>
            <person name="Arita M."/>
            <person name="Satti M."/>
            <person name="Oki K."/>
            <person name="Sciavilla P."/>
            <person name="Patavino C."/>
            <person name="Camma C."/>
            <person name="Michelini S."/>
            <person name="Sgorbati B."/>
            <person name="Mattarelli P."/>
        </authorList>
    </citation>
    <scope>NUCLEOTIDE SEQUENCE [LARGE SCALE GENOMIC DNA]</scope>
    <source>
        <strain evidence="7 8">MRM 9.3</strain>
    </source>
</reference>
<evidence type="ECO:0000256" key="5">
    <source>
        <dbReference type="ARBA" id="ARBA00049880"/>
    </source>
</evidence>
<dbReference type="PROSITE" id="PS51186">
    <property type="entry name" value="GNAT"/>
    <property type="match status" value="1"/>
</dbReference>
<comment type="catalytic activity">
    <reaction evidence="5">
        <text>glycyl-tRNA(Gly) + acetyl-CoA = N-acetylglycyl-tRNA(Gly) + CoA + H(+)</text>
        <dbReference type="Rhea" id="RHEA:81867"/>
        <dbReference type="Rhea" id="RHEA-COMP:9683"/>
        <dbReference type="Rhea" id="RHEA-COMP:19766"/>
        <dbReference type="ChEBI" id="CHEBI:15378"/>
        <dbReference type="ChEBI" id="CHEBI:57287"/>
        <dbReference type="ChEBI" id="CHEBI:57288"/>
        <dbReference type="ChEBI" id="CHEBI:78522"/>
        <dbReference type="ChEBI" id="CHEBI:232036"/>
    </reaction>
</comment>
<dbReference type="AlphaFoldDB" id="A0A5N5RJ51"/>
<dbReference type="Proteomes" id="UP000326336">
    <property type="component" value="Unassembled WGS sequence"/>
</dbReference>
<keyword evidence="1" id="KW-0678">Repressor</keyword>
<keyword evidence="8" id="KW-1185">Reference proteome</keyword>
<dbReference type="EMBL" id="RQSP01000015">
    <property type="protein sequence ID" value="KAB5607139.1"/>
    <property type="molecule type" value="Genomic_DNA"/>
</dbReference>
<accession>A0A5N5RJ51</accession>
<dbReference type="InterPro" id="IPR000182">
    <property type="entry name" value="GNAT_dom"/>
</dbReference>
<evidence type="ECO:0000313" key="7">
    <source>
        <dbReference type="EMBL" id="KAB5607139.1"/>
    </source>
</evidence>
<dbReference type="Gene3D" id="3.40.630.30">
    <property type="match status" value="1"/>
</dbReference>
<keyword evidence="2" id="KW-1277">Toxin-antitoxin system</keyword>
<dbReference type="OrthoDB" id="9799147at2"/>
<keyword evidence="3 7" id="KW-0808">Transferase</keyword>
<organism evidence="7 8">
    <name type="scientific">Bifidobacterium jacchi</name>
    <dbReference type="NCBI Taxonomy" id="2490545"/>
    <lineage>
        <taxon>Bacteria</taxon>
        <taxon>Bacillati</taxon>
        <taxon>Actinomycetota</taxon>
        <taxon>Actinomycetes</taxon>
        <taxon>Bifidobacteriales</taxon>
        <taxon>Bifidobacteriaceae</taxon>
        <taxon>Bifidobacterium</taxon>
    </lineage>
</organism>
<evidence type="ECO:0000256" key="2">
    <source>
        <dbReference type="ARBA" id="ARBA00022649"/>
    </source>
</evidence>
<evidence type="ECO:0000256" key="1">
    <source>
        <dbReference type="ARBA" id="ARBA00022491"/>
    </source>
</evidence>
<dbReference type="PANTHER" id="PTHR36449:SF1">
    <property type="entry name" value="ACETYLTRANSFERASE"/>
    <property type="match status" value="1"/>
</dbReference>
<dbReference type="Pfam" id="PF13508">
    <property type="entry name" value="Acetyltransf_7"/>
    <property type="match status" value="1"/>
</dbReference>
<feature type="domain" description="N-acetyltransferase" evidence="6">
    <location>
        <begin position="15"/>
        <end position="160"/>
    </location>
</feature>
<evidence type="ECO:0000313" key="8">
    <source>
        <dbReference type="Proteomes" id="UP000326336"/>
    </source>
</evidence>
<protein>
    <submittedName>
        <fullName evidence="7">GNAT family N-acetyltransferase</fullName>
    </submittedName>
</protein>
<dbReference type="InterPro" id="IPR016181">
    <property type="entry name" value="Acyl_CoA_acyltransferase"/>
</dbReference>
<evidence type="ECO:0000256" key="3">
    <source>
        <dbReference type="ARBA" id="ARBA00022679"/>
    </source>
</evidence>
<sequence>MDGRFHAPRRLQEGDDLSAFSCGIELIDDWAHTRAAAAGRNGTAVTYVSTTASGTVAGLYTLSAYTVERASVQGGWLRRNTPERIPAILIGILAVSRPCQGNGLGWQLLRDAIIRAQGISHRLGARALIVGSYDDSARAFYEYFGFKPVPGSGSMYLRLA</sequence>
<keyword evidence="4" id="KW-0012">Acyltransferase</keyword>
<dbReference type="SUPFAM" id="SSF55729">
    <property type="entry name" value="Acyl-CoA N-acyltransferases (Nat)"/>
    <property type="match status" value="1"/>
</dbReference>
<comment type="caution">
    <text evidence="7">The sequence shown here is derived from an EMBL/GenBank/DDBJ whole genome shotgun (WGS) entry which is preliminary data.</text>
</comment>
<evidence type="ECO:0000256" key="4">
    <source>
        <dbReference type="ARBA" id="ARBA00023315"/>
    </source>
</evidence>
<dbReference type="PANTHER" id="PTHR36449">
    <property type="entry name" value="ACETYLTRANSFERASE-RELATED"/>
    <property type="match status" value="1"/>
</dbReference>
<name>A0A5N5RJ51_9BIFI</name>
<dbReference type="GO" id="GO:0016747">
    <property type="term" value="F:acyltransferase activity, transferring groups other than amino-acyl groups"/>
    <property type="evidence" value="ECO:0007669"/>
    <property type="project" value="InterPro"/>
</dbReference>